<dbReference type="PROSITE" id="PS00018">
    <property type="entry name" value="EF_HAND_1"/>
    <property type="match status" value="2"/>
</dbReference>
<evidence type="ECO:0000313" key="16">
    <source>
        <dbReference type="Proteomes" id="UP000694415"/>
    </source>
</evidence>
<evidence type="ECO:0000256" key="12">
    <source>
        <dbReference type="ARBA" id="ARBA00045395"/>
    </source>
</evidence>
<protein>
    <recommendedName>
        <fullName evidence="11">Neuron-specific calcium-binding protein hippocalcin</fullName>
    </recommendedName>
</protein>
<evidence type="ECO:0000256" key="6">
    <source>
        <dbReference type="ARBA" id="ARBA00022723"/>
    </source>
</evidence>
<dbReference type="AlphaFoldDB" id="A0A8C6GA92"/>
<dbReference type="PANTHER" id="PTHR23055:SF57">
    <property type="entry name" value="NEURON-SPECIFIC CALCIUM-BINDING PROTEIN HIPPOCALCIN"/>
    <property type="match status" value="1"/>
</dbReference>
<feature type="domain" description="EF-hand" evidence="14">
    <location>
        <begin position="96"/>
        <end position="131"/>
    </location>
</feature>
<accession>A0A8C6GA92</accession>
<evidence type="ECO:0000256" key="10">
    <source>
        <dbReference type="ARBA" id="ARBA00023288"/>
    </source>
</evidence>
<evidence type="ECO:0000256" key="13">
    <source>
        <dbReference type="ARBA" id="ARBA00046778"/>
    </source>
</evidence>
<dbReference type="InterPro" id="IPR011992">
    <property type="entry name" value="EF-hand-dom_pair"/>
</dbReference>
<evidence type="ECO:0000256" key="2">
    <source>
        <dbReference type="ARBA" id="ARBA00004514"/>
    </source>
</evidence>
<comment type="subcellular location">
    <subcellularLocation>
        <location evidence="2">Cytoplasm</location>
        <location evidence="2">Cytosol</location>
    </subcellularLocation>
    <subcellularLocation>
        <location evidence="1">Membrane</location>
        <topology evidence="1">Peripheral membrane protein</topology>
    </subcellularLocation>
</comment>
<keyword evidence="5" id="KW-0519">Myristate</keyword>
<dbReference type="FunFam" id="1.10.238.10:FF:000009">
    <property type="entry name" value="Visinin-like protein 1"/>
    <property type="match status" value="1"/>
</dbReference>
<proteinExistence type="inferred from homology"/>
<keyword evidence="10" id="KW-0449">Lipoprotein</keyword>
<comment type="subunit">
    <text evidence="13">Oligomer; oligomerization is calcium-dependent. May interact with the voltage-dependent P/Q- and N-type calcium channels CACNA1A and CACNA1B.</text>
</comment>
<dbReference type="PROSITE" id="PS50222">
    <property type="entry name" value="EF_HAND_2"/>
    <property type="match status" value="2"/>
</dbReference>
<dbReference type="SUPFAM" id="SSF47473">
    <property type="entry name" value="EF-hand"/>
    <property type="match status" value="1"/>
</dbReference>
<dbReference type="InterPro" id="IPR002048">
    <property type="entry name" value="EF_hand_dom"/>
</dbReference>
<evidence type="ECO:0000259" key="14">
    <source>
        <dbReference type="PROSITE" id="PS50222"/>
    </source>
</evidence>
<dbReference type="SMART" id="SM00054">
    <property type="entry name" value="EFh"/>
    <property type="match status" value="2"/>
</dbReference>
<reference evidence="15" key="2">
    <citation type="submission" date="2025-09" db="UniProtKB">
        <authorList>
            <consortium name="Ensembl"/>
        </authorList>
    </citation>
    <scope>IDENTIFICATION</scope>
</reference>
<dbReference type="PANTHER" id="PTHR23055">
    <property type="entry name" value="CALCIUM BINDING PROTEINS"/>
    <property type="match status" value="1"/>
</dbReference>
<reference evidence="15" key="1">
    <citation type="submission" date="2025-08" db="UniProtKB">
        <authorList>
            <consortium name="Ensembl"/>
        </authorList>
    </citation>
    <scope>IDENTIFICATION</scope>
</reference>
<dbReference type="GO" id="GO:0016020">
    <property type="term" value="C:membrane"/>
    <property type="evidence" value="ECO:0007669"/>
    <property type="project" value="UniProtKB-SubCell"/>
</dbReference>
<keyword evidence="9" id="KW-0472">Membrane</keyword>
<feature type="domain" description="EF-hand" evidence="14">
    <location>
        <begin position="60"/>
        <end position="95"/>
    </location>
</feature>
<evidence type="ECO:0000256" key="3">
    <source>
        <dbReference type="ARBA" id="ARBA00006049"/>
    </source>
</evidence>
<evidence type="ECO:0000256" key="1">
    <source>
        <dbReference type="ARBA" id="ARBA00004170"/>
    </source>
</evidence>
<keyword evidence="8" id="KW-0106">Calcium</keyword>
<evidence type="ECO:0000256" key="7">
    <source>
        <dbReference type="ARBA" id="ARBA00022737"/>
    </source>
</evidence>
<comment type="function">
    <text evidence="12">Calcium-binding protein that may play a role in the regulation of voltage-dependent calcium channels. May also play a role in cyclic-nucleotide-mediated signaling through the regulation of adenylate and guanylate cyclases.</text>
</comment>
<comment type="similarity">
    <text evidence="3">Belongs to the recoverin family.</text>
</comment>
<name>A0A8C6GA92_MUSSI</name>
<dbReference type="GO" id="GO:0003779">
    <property type="term" value="F:actin binding"/>
    <property type="evidence" value="ECO:0007669"/>
    <property type="project" value="Ensembl"/>
</dbReference>
<dbReference type="GeneTree" id="ENSGT00940000158110"/>
<dbReference type="InterPro" id="IPR018247">
    <property type="entry name" value="EF_Hand_1_Ca_BS"/>
</dbReference>
<evidence type="ECO:0000313" key="15">
    <source>
        <dbReference type="Ensembl" id="ENSMSIP00000002649.1"/>
    </source>
</evidence>
<dbReference type="GO" id="GO:0071277">
    <property type="term" value="P:cellular response to calcium ion"/>
    <property type="evidence" value="ECO:0007669"/>
    <property type="project" value="Ensembl"/>
</dbReference>
<dbReference type="GO" id="GO:0042802">
    <property type="term" value="F:identical protein binding"/>
    <property type="evidence" value="ECO:0007669"/>
    <property type="project" value="Ensembl"/>
</dbReference>
<sequence length="291" mass="32611">MGKQNSKLRPEMLQDLRENTEFSELELQEWYKGFLKDCPTGILNVDEFKKIYANFFPYGDASKFAEHVFRTFDTNSDGTIDFREFIIALSVTSRGRLEQKLMWAFSMYDLDGNGYISREEMLEIVQAIYKMVSSVMKMPEDESTPEKRTEKIFRQMDTNNDGEWRGGGDWGGDRGGGGWAAFLLPSPEPPAWLRSHLLLIHSPPFALQASCRWRSSSAEPKATHPSCACCSVIPAAPPSSELRGASSPPCLHRPSGSQLPLPRVYPGWGPDWGSLSGVCTVCVCVWGPLEK</sequence>
<dbReference type="PRINTS" id="PR00450">
    <property type="entry name" value="RECOVERIN"/>
</dbReference>
<keyword evidence="4" id="KW-0963">Cytoplasm</keyword>
<evidence type="ECO:0000256" key="8">
    <source>
        <dbReference type="ARBA" id="ARBA00022837"/>
    </source>
</evidence>
<keyword evidence="6" id="KW-0479">Metal-binding</keyword>
<dbReference type="InterPro" id="IPR028846">
    <property type="entry name" value="Recoverin"/>
</dbReference>
<evidence type="ECO:0000256" key="11">
    <source>
        <dbReference type="ARBA" id="ARBA00040538"/>
    </source>
</evidence>
<dbReference type="Pfam" id="PF13499">
    <property type="entry name" value="EF-hand_7"/>
    <property type="match status" value="1"/>
</dbReference>
<keyword evidence="16" id="KW-1185">Reference proteome</keyword>
<dbReference type="GO" id="GO:0005509">
    <property type="term" value="F:calcium ion binding"/>
    <property type="evidence" value="ECO:0007669"/>
    <property type="project" value="Ensembl"/>
</dbReference>
<dbReference type="Ensembl" id="ENSMSIT00000003362.1">
    <property type="protein sequence ID" value="ENSMSIP00000002649.1"/>
    <property type="gene ID" value="ENSMSIG00000002465.1"/>
</dbReference>
<dbReference type="Pfam" id="PF00036">
    <property type="entry name" value="EF-hand_1"/>
    <property type="match status" value="1"/>
</dbReference>
<dbReference type="CDD" id="cd00051">
    <property type="entry name" value="EFh"/>
    <property type="match status" value="2"/>
</dbReference>
<dbReference type="GO" id="GO:0005829">
    <property type="term" value="C:cytosol"/>
    <property type="evidence" value="ECO:0007669"/>
    <property type="project" value="UniProtKB-SubCell"/>
</dbReference>
<evidence type="ECO:0000256" key="5">
    <source>
        <dbReference type="ARBA" id="ARBA00022707"/>
    </source>
</evidence>
<dbReference type="Proteomes" id="UP000694415">
    <property type="component" value="Unplaced"/>
</dbReference>
<dbReference type="Gene3D" id="1.10.238.10">
    <property type="entry name" value="EF-hand"/>
    <property type="match status" value="1"/>
</dbReference>
<evidence type="ECO:0000256" key="4">
    <source>
        <dbReference type="ARBA" id="ARBA00022490"/>
    </source>
</evidence>
<organism evidence="15 16">
    <name type="scientific">Mus spicilegus</name>
    <name type="common">Mound-building mouse</name>
    <dbReference type="NCBI Taxonomy" id="10103"/>
    <lineage>
        <taxon>Eukaryota</taxon>
        <taxon>Metazoa</taxon>
        <taxon>Chordata</taxon>
        <taxon>Craniata</taxon>
        <taxon>Vertebrata</taxon>
        <taxon>Euteleostomi</taxon>
        <taxon>Mammalia</taxon>
        <taxon>Eutheria</taxon>
        <taxon>Euarchontoglires</taxon>
        <taxon>Glires</taxon>
        <taxon>Rodentia</taxon>
        <taxon>Myomorpha</taxon>
        <taxon>Muroidea</taxon>
        <taxon>Muridae</taxon>
        <taxon>Murinae</taxon>
        <taxon>Mus</taxon>
        <taxon>Mus</taxon>
    </lineage>
</organism>
<keyword evidence="7" id="KW-0677">Repeat</keyword>
<evidence type="ECO:0000256" key="9">
    <source>
        <dbReference type="ARBA" id="ARBA00023136"/>
    </source>
</evidence>